<accession>A0AC61DCV7</accession>
<dbReference type="EMBL" id="PEDL01000007">
    <property type="protein sequence ID" value="PHV70797.1"/>
    <property type="molecule type" value="Genomic_DNA"/>
</dbReference>
<name>A0AC61DCV7_9FIRM</name>
<sequence>MGGGSQFIVGILILLLSLIGLKLFKMQQALKGLNKQLETQYKTKDFSRLEVTLGHKEVERLGENLNHYLKLYNDCEARSKETEMKLKRTIANMSHDLRTPLTSILGYIQLLREDEVSIEEKKKFLEVTQKKGKSLQKLLNDFFELSVVESVDYELHLKGVNVNNLVRELLFSYYDDFVQKQIYPEFLFPDYSLWVLGEEEAMIRVIENLIGNVLKHAKGRVTIQLDEDKDKVYLKVINEARGLKQEIVDKLFDRFYKADEVRVGKGSGLGLCIAKGLMEKMEGSIEAYLKEENLVMKCMWQINKESK</sequence>
<keyword evidence="1" id="KW-0418">Kinase</keyword>
<dbReference type="Proteomes" id="UP000224460">
    <property type="component" value="Unassembled WGS sequence"/>
</dbReference>
<comment type="caution">
    <text evidence="1">The sequence shown here is derived from an EMBL/GenBank/DDBJ whole genome shotgun (WGS) entry which is preliminary data.</text>
</comment>
<evidence type="ECO:0000313" key="2">
    <source>
        <dbReference type="Proteomes" id="UP000224460"/>
    </source>
</evidence>
<proteinExistence type="predicted"/>
<reference evidence="1" key="1">
    <citation type="submission" date="2017-10" db="EMBL/GenBank/DDBJ databases">
        <title>Genome sequence of cellulolytic Lachnospiraceae bacterium XHS1971 isolated from hotspring sediment.</title>
        <authorList>
            <person name="Vasudevan G."/>
            <person name="Joshi A.J."/>
            <person name="Hivarkar S."/>
            <person name="Lanjekar V.B."/>
            <person name="Dhakephalkar P.K."/>
            <person name="Dagar S."/>
        </authorList>
    </citation>
    <scope>NUCLEOTIDE SEQUENCE</scope>
    <source>
        <strain evidence="1">XHS1971</strain>
    </source>
</reference>
<gene>
    <name evidence="1" type="ORF">CS063_08495</name>
</gene>
<keyword evidence="1" id="KW-0808">Transferase</keyword>
<keyword evidence="2" id="KW-1185">Reference proteome</keyword>
<evidence type="ECO:0000313" key="1">
    <source>
        <dbReference type="EMBL" id="PHV70797.1"/>
    </source>
</evidence>
<organism evidence="1 2">
    <name type="scientific">Sporanaerobium hydrogeniformans</name>
    <dbReference type="NCBI Taxonomy" id="3072179"/>
    <lineage>
        <taxon>Bacteria</taxon>
        <taxon>Bacillati</taxon>
        <taxon>Bacillota</taxon>
        <taxon>Clostridia</taxon>
        <taxon>Lachnospirales</taxon>
        <taxon>Lachnospiraceae</taxon>
        <taxon>Sporanaerobium</taxon>
    </lineage>
</organism>
<protein>
    <submittedName>
        <fullName evidence="1">Two-component sensor histidine kinase</fullName>
    </submittedName>
</protein>